<comment type="caution">
    <text evidence="1">The sequence shown here is derived from an EMBL/GenBank/DDBJ whole genome shotgun (WGS) entry which is preliminary data.</text>
</comment>
<organism evidence="1 2">
    <name type="scientific">Dreissena polymorpha</name>
    <name type="common">Zebra mussel</name>
    <name type="synonym">Mytilus polymorpha</name>
    <dbReference type="NCBI Taxonomy" id="45954"/>
    <lineage>
        <taxon>Eukaryota</taxon>
        <taxon>Metazoa</taxon>
        <taxon>Spiralia</taxon>
        <taxon>Lophotrochozoa</taxon>
        <taxon>Mollusca</taxon>
        <taxon>Bivalvia</taxon>
        <taxon>Autobranchia</taxon>
        <taxon>Heteroconchia</taxon>
        <taxon>Euheterodonta</taxon>
        <taxon>Imparidentia</taxon>
        <taxon>Neoheterodontei</taxon>
        <taxon>Myida</taxon>
        <taxon>Dreissenoidea</taxon>
        <taxon>Dreissenidae</taxon>
        <taxon>Dreissena</taxon>
    </lineage>
</organism>
<evidence type="ECO:0000313" key="1">
    <source>
        <dbReference type="EMBL" id="KAH3850866.1"/>
    </source>
</evidence>
<proteinExistence type="predicted"/>
<evidence type="ECO:0000313" key="2">
    <source>
        <dbReference type="Proteomes" id="UP000828390"/>
    </source>
</evidence>
<reference evidence="1" key="2">
    <citation type="submission" date="2020-11" db="EMBL/GenBank/DDBJ databases">
        <authorList>
            <person name="McCartney M.A."/>
            <person name="Auch B."/>
            <person name="Kono T."/>
            <person name="Mallez S."/>
            <person name="Becker A."/>
            <person name="Gohl D.M."/>
            <person name="Silverstein K.A.T."/>
            <person name="Koren S."/>
            <person name="Bechman K.B."/>
            <person name="Herman A."/>
            <person name="Abrahante J.E."/>
            <person name="Garbe J."/>
        </authorList>
    </citation>
    <scope>NUCLEOTIDE SEQUENCE</scope>
    <source>
        <strain evidence="1">Duluth1</strain>
        <tissue evidence="1">Whole animal</tissue>
    </source>
</reference>
<dbReference type="EMBL" id="JAIWYP010000003">
    <property type="protein sequence ID" value="KAH3850866.1"/>
    <property type="molecule type" value="Genomic_DNA"/>
</dbReference>
<sequence length="202" mass="23836">MYFGRRWSSYARPQMSKYDRIEKRKRKIKSQADAKQLWEIVSKHLSITSTEKPKVKRFYKFKSDTFQPGWSNSCFEPRPEFKYEIKLTCFGITVHLSVYLYLVEDVVGNVDDDNYGDVDLIVRDTLDETKLLFSIADRDGETEKKYDLLKSNGCAMCKEIIDMIGIKDIFDKNNLFVELESNLLFSLQSDRECDDCIYEIYE</sequence>
<gene>
    <name evidence="1" type="ORF">DPMN_093341</name>
</gene>
<accession>A0A9D4L3C4</accession>
<reference evidence="1" key="1">
    <citation type="journal article" date="2019" name="bioRxiv">
        <title>The Genome of the Zebra Mussel, Dreissena polymorpha: A Resource for Invasive Species Research.</title>
        <authorList>
            <person name="McCartney M.A."/>
            <person name="Auch B."/>
            <person name="Kono T."/>
            <person name="Mallez S."/>
            <person name="Zhang Y."/>
            <person name="Obille A."/>
            <person name="Becker A."/>
            <person name="Abrahante J.E."/>
            <person name="Garbe J."/>
            <person name="Badalamenti J.P."/>
            <person name="Herman A."/>
            <person name="Mangelson H."/>
            <person name="Liachko I."/>
            <person name="Sullivan S."/>
            <person name="Sone E.D."/>
            <person name="Koren S."/>
            <person name="Silverstein K.A.T."/>
            <person name="Beckman K.B."/>
            <person name="Gohl D.M."/>
        </authorList>
    </citation>
    <scope>NUCLEOTIDE SEQUENCE</scope>
    <source>
        <strain evidence="1">Duluth1</strain>
        <tissue evidence="1">Whole animal</tissue>
    </source>
</reference>
<keyword evidence="2" id="KW-1185">Reference proteome</keyword>
<dbReference type="AlphaFoldDB" id="A0A9D4L3C4"/>
<dbReference type="Proteomes" id="UP000828390">
    <property type="component" value="Unassembled WGS sequence"/>
</dbReference>
<protein>
    <submittedName>
        <fullName evidence="1">Uncharacterized protein</fullName>
    </submittedName>
</protein>
<name>A0A9D4L3C4_DREPO</name>